<sequence>MRKKTAGRHRSKILRLLLGDSPGQSGGLLPPPPSTPSSPSPALLPVTLAIPALTSSSAPSVVPPSVPALPYHGEAMVVKVEPTEEPVVSASADSAISESPIKLLDLPESSTSAAKKVIELSDDESEGLAALDVPTSAVPAEASPSAPRIFAHPGTSGDEEFARALFITLNREALGIPGDGGLVDLVSDEEDYGASSGGEQEGGVASGEEKKEEAASGDASPFQATASPSPPPSA</sequence>
<evidence type="ECO:0000313" key="2">
    <source>
        <dbReference type="EMBL" id="CAD6342248.1"/>
    </source>
</evidence>
<protein>
    <submittedName>
        <fullName evidence="2">Uncharacterized protein</fullName>
    </submittedName>
</protein>
<feature type="compositionally biased region" description="Gly residues" evidence="1">
    <location>
        <begin position="195"/>
        <end position="205"/>
    </location>
</feature>
<name>A0A811SN34_9POAL</name>
<comment type="caution">
    <text evidence="2">The sequence shown here is derived from an EMBL/GenBank/DDBJ whole genome shotgun (WGS) entry which is preliminary data.</text>
</comment>
<feature type="region of interest" description="Disordered" evidence="1">
    <location>
        <begin position="175"/>
        <end position="234"/>
    </location>
</feature>
<evidence type="ECO:0000313" key="3">
    <source>
        <dbReference type="Proteomes" id="UP000604825"/>
    </source>
</evidence>
<proteinExistence type="predicted"/>
<accession>A0A811SN34</accession>
<reference evidence="2" key="1">
    <citation type="submission" date="2020-10" db="EMBL/GenBank/DDBJ databases">
        <authorList>
            <person name="Han B."/>
            <person name="Lu T."/>
            <person name="Zhao Q."/>
            <person name="Huang X."/>
            <person name="Zhao Y."/>
        </authorList>
    </citation>
    <scope>NUCLEOTIDE SEQUENCE</scope>
</reference>
<dbReference type="AlphaFoldDB" id="A0A811SN34"/>
<dbReference type="EMBL" id="CAJGYO010000434">
    <property type="protein sequence ID" value="CAD6342248.1"/>
    <property type="molecule type" value="Genomic_DNA"/>
</dbReference>
<evidence type="ECO:0000256" key="1">
    <source>
        <dbReference type="SAM" id="MobiDB-lite"/>
    </source>
</evidence>
<gene>
    <name evidence="2" type="ORF">NCGR_LOCUS66346</name>
</gene>
<feature type="compositionally biased region" description="Pro residues" evidence="1">
    <location>
        <begin position="29"/>
        <end position="39"/>
    </location>
</feature>
<dbReference type="Proteomes" id="UP000604825">
    <property type="component" value="Unassembled WGS sequence"/>
</dbReference>
<feature type="compositionally biased region" description="Low complexity" evidence="1">
    <location>
        <begin position="216"/>
        <end position="227"/>
    </location>
</feature>
<feature type="compositionally biased region" description="Basic residues" evidence="1">
    <location>
        <begin position="1"/>
        <end position="13"/>
    </location>
</feature>
<feature type="region of interest" description="Disordered" evidence="1">
    <location>
        <begin position="1"/>
        <end position="43"/>
    </location>
</feature>
<organism evidence="2 3">
    <name type="scientific">Miscanthus lutarioriparius</name>
    <dbReference type="NCBI Taxonomy" id="422564"/>
    <lineage>
        <taxon>Eukaryota</taxon>
        <taxon>Viridiplantae</taxon>
        <taxon>Streptophyta</taxon>
        <taxon>Embryophyta</taxon>
        <taxon>Tracheophyta</taxon>
        <taxon>Spermatophyta</taxon>
        <taxon>Magnoliopsida</taxon>
        <taxon>Liliopsida</taxon>
        <taxon>Poales</taxon>
        <taxon>Poaceae</taxon>
        <taxon>PACMAD clade</taxon>
        <taxon>Panicoideae</taxon>
        <taxon>Andropogonodae</taxon>
        <taxon>Andropogoneae</taxon>
        <taxon>Saccharinae</taxon>
        <taxon>Miscanthus</taxon>
    </lineage>
</organism>
<keyword evidence="3" id="KW-1185">Reference proteome</keyword>